<organism evidence="2 3">
    <name type="scientific">Chitinophaga chungangae</name>
    <dbReference type="NCBI Taxonomy" id="2821488"/>
    <lineage>
        <taxon>Bacteria</taxon>
        <taxon>Pseudomonadati</taxon>
        <taxon>Bacteroidota</taxon>
        <taxon>Chitinophagia</taxon>
        <taxon>Chitinophagales</taxon>
        <taxon>Chitinophagaceae</taxon>
        <taxon>Chitinophaga</taxon>
    </lineage>
</organism>
<evidence type="ECO:0000256" key="1">
    <source>
        <dbReference type="SAM" id="SignalP"/>
    </source>
</evidence>
<keyword evidence="3" id="KW-1185">Reference proteome</keyword>
<feature type="chain" id="PRO_5046425093" evidence="1">
    <location>
        <begin position="22"/>
        <end position="194"/>
    </location>
</feature>
<dbReference type="RefSeq" id="WP_209147897.1">
    <property type="nucleotide sequence ID" value="NZ_JAGHKP010000004.1"/>
</dbReference>
<sequence length="194" mass="21053">MKNKWTMLLCAVALCSCSETAKLPPRKKMPELNSLSVPEGEWNLRSKKDNAFPFATSDVDLMQNGTVRTYLRVSLPAAGDDSAAIQLVNLYRPLAASLLSQWGSVGRDGLLIDLRSGPGAYSQRADYLVEKQYSYSIPVVFLWDQAASGRAATLMDLLGNLPVNSRRIAGPDAAGFNASRQNCFQAVSPVIGLN</sequence>
<evidence type="ECO:0000313" key="3">
    <source>
        <dbReference type="Proteomes" id="UP000679126"/>
    </source>
</evidence>
<comment type="caution">
    <text evidence="2">The sequence shown here is derived from an EMBL/GenBank/DDBJ whole genome shotgun (WGS) entry which is preliminary data.</text>
</comment>
<dbReference type="PROSITE" id="PS51257">
    <property type="entry name" value="PROKAR_LIPOPROTEIN"/>
    <property type="match status" value="1"/>
</dbReference>
<name>A0ABS3YJA8_9BACT</name>
<dbReference type="Proteomes" id="UP000679126">
    <property type="component" value="Unassembled WGS sequence"/>
</dbReference>
<proteinExistence type="predicted"/>
<reference evidence="3" key="1">
    <citation type="submission" date="2021-03" db="EMBL/GenBank/DDBJ databases">
        <title>Assistant Professor.</title>
        <authorList>
            <person name="Huq M.A."/>
        </authorList>
    </citation>
    <scope>NUCLEOTIDE SEQUENCE [LARGE SCALE GENOMIC DNA]</scope>
    <source>
        <strain evidence="3">MAH-28</strain>
    </source>
</reference>
<dbReference type="EMBL" id="JAGHKP010000004">
    <property type="protein sequence ID" value="MBO9154783.1"/>
    <property type="molecule type" value="Genomic_DNA"/>
</dbReference>
<evidence type="ECO:0000313" key="2">
    <source>
        <dbReference type="EMBL" id="MBO9154783.1"/>
    </source>
</evidence>
<keyword evidence="1" id="KW-0732">Signal</keyword>
<accession>A0ABS3YJA8</accession>
<gene>
    <name evidence="2" type="ORF">J7I43_21325</name>
</gene>
<feature type="signal peptide" evidence="1">
    <location>
        <begin position="1"/>
        <end position="21"/>
    </location>
</feature>
<protein>
    <submittedName>
        <fullName evidence="2">Uncharacterized protein</fullName>
    </submittedName>
</protein>